<dbReference type="InterPro" id="IPR029058">
    <property type="entry name" value="AB_hydrolase_fold"/>
</dbReference>
<proteinExistence type="predicted"/>
<sequence>MNIKRAIIVHCWGGSPEYCWYPYAKRELEKRGFEVTVPAMPDNDAPDLAKWLPKLKEVIGTPGLDLYLIGHSIGCATIMRYLESLAPGEQIGGVVFVAGFTDPLGYKEIETFFTTPINYKGSSGQSPEVFAERALLARPRAKARGIQPLLRRRSAQMNLRSFGSLASRNKKIRSHCPKFIAIQSDNDPYVPLKFADVLKKEFGAEIIVKHNMKHFSGPVDAEESCVELPDVVESATRFAQK</sequence>
<dbReference type="InterPro" id="IPR010662">
    <property type="entry name" value="RBBP9/YdeN"/>
</dbReference>
<dbReference type="EMBL" id="MFEN01000056">
    <property type="protein sequence ID" value="OGE83021.1"/>
    <property type="molecule type" value="Genomic_DNA"/>
</dbReference>
<gene>
    <name evidence="1" type="ORF">A2846_01800</name>
</gene>
<dbReference type="SUPFAM" id="SSF53474">
    <property type="entry name" value="alpha/beta-Hydrolases"/>
    <property type="match status" value="1"/>
</dbReference>
<dbReference type="GO" id="GO:0016787">
    <property type="term" value="F:hydrolase activity"/>
    <property type="evidence" value="ECO:0007669"/>
    <property type="project" value="InterPro"/>
</dbReference>
<reference evidence="1 2" key="1">
    <citation type="journal article" date="2016" name="Nat. Commun.">
        <title>Thousands of microbial genomes shed light on interconnected biogeochemical processes in an aquifer system.</title>
        <authorList>
            <person name="Anantharaman K."/>
            <person name="Brown C.T."/>
            <person name="Hug L.A."/>
            <person name="Sharon I."/>
            <person name="Castelle C.J."/>
            <person name="Probst A.J."/>
            <person name="Thomas B.C."/>
            <person name="Singh A."/>
            <person name="Wilkins M.J."/>
            <person name="Karaoz U."/>
            <person name="Brodie E.L."/>
            <person name="Williams K.H."/>
            <person name="Hubbard S.S."/>
            <person name="Banfield J.F."/>
        </authorList>
    </citation>
    <scope>NUCLEOTIDE SEQUENCE [LARGE SCALE GENOMIC DNA]</scope>
</reference>
<protein>
    <recommendedName>
        <fullName evidence="3">AB hydrolase-1 domain-containing protein</fullName>
    </recommendedName>
</protein>
<accession>A0A1F5NZF6</accession>
<dbReference type="Pfam" id="PF06821">
    <property type="entry name" value="Ser_hydrolase"/>
    <property type="match status" value="1"/>
</dbReference>
<evidence type="ECO:0008006" key="3">
    <source>
        <dbReference type="Google" id="ProtNLM"/>
    </source>
</evidence>
<dbReference type="AlphaFoldDB" id="A0A1F5NZF6"/>
<name>A0A1F5NZF6_9BACT</name>
<dbReference type="Gene3D" id="3.40.50.1820">
    <property type="entry name" value="alpha/beta hydrolase"/>
    <property type="match status" value="1"/>
</dbReference>
<evidence type="ECO:0000313" key="1">
    <source>
        <dbReference type="EMBL" id="OGE83021.1"/>
    </source>
</evidence>
<organism evidence="1 2">
    <name type="scientific">Candidatus Doudnabacteria bacterium RIFCSPHIGHO2_01_FULL_49_9</name>
    <dbReference type="NCBI Taxonomy" id="1817827"/>
    <lineage>
        <taxon>Bacteria</taxon>
        <taxon>Candidatus Doudnaibacteriota</taxon>
    </lineage>
</organism>
<dbReference type="Proteomes" id="UP000176339">
    <property type="component" value="Unassembled WGS sequence"/>
</dbReference>
<evidence type="ECO:0000313" key="2">
    <source>
        <dbReference type="Proteomes" id="UP000176339"/>
    </source>
</evidence>
<dbReference type="PANTHER" id="PTHR15394">
    <property type="entry name" value="SERINE HYDROLASE RBBP9"/>
    <property type="match status" value="1"/>
</dbReference>
<comment type="caution">
    <text evidence="1">The sequence shown here is derived from an EMBL/GenBank/DDBJ whole genome shotgun (WGS) entry which is preliminary data.</text>
</comment>
<dbReference type="PANTHER" id="PTHR15394:SF3">
    <property type="entry name" value="SERINE HYDROLASE RBBP9"/>
    <property type="match status" value="1"/>
</dbReference>